<evidence type="ECO:0000259" key="2">
    <source>
        <dbReference type="Pfam" id="PF08484"/>
    </source>
</evidence>
<dbReference type="InterPro" id="IPR029063">
    <property type="entry name" value="SAM-dependent_MTases_sf"/>
</dbReference>
<dbReference type="Gene3D" id="6.20.50.110">
    <property type="entry name" value="Methyltransferase, zinc-binding domain"/>
    <property type="match status" value="1"/>
</dbReference>
<dbReference type="Gene3D" id="3.40.50.150">
    <property type="entry name" value="Vaccinia Virus protein VP39"/>
    <property type="match status" value="1"/>
</dbReference>
<dbReference type="PANTHER" id="PTHR43861">
    <property type="entry name" value="TRANS-ACONITATE 2-METHYLTRANSFERASE-RELATED"/>
    <property type="match status" value="1"/>
</dbReference>
<keyword evidence="4" id="KW-1185">Reference proteome</keyword>
<dbReference type="GO" id="GO:0032259">
    <property type="term" value="P:methylation"/>
    <property type="evidence" value="ECO:0007669"/>
    <property type="project" value="UniProtKB-KW"/>
</dbReference>
<name>A0ABQ4IYG9_9ACTN</name>
<keyword evidence="3" id="KW-0489">Methyltransferase</keyword>
<organism evidence="3 4">
    <name type="scientific">Micromonospora lutea</name>
    <dbReference type="NCBI Taxonomy" id="419825"/>
    <lineage>
        <taxon>Bacteria</taxon>
        <taxon>Bacillati</taxon>
        <taxon>Actinomycetota</taxon>
        <taxon>Actinomycetes</taxon>
        <taxon>Micromonosporales</taxon>
        <taxon>Micromonosporaceae</taxon>
        <taxon>Micromonospora</taxon>
    </lineage>
</organism>
<keyword evidence="3" id="KW-0808">Transferase</keyword>
<proteinExistence type="predicted"/>
<dbReference type="Proteomes" id="UP000643165">
    <property type="component" value="Unassembled WGS sequence"/>
</dbReference>
<evidence type="ECO:0000259" key="1">
    <source>
        <dbReference type="Pfam" id="PF08421"/>
    </source>
</evidence>
<comment type="caution">
    <text evidence="3">The sequence shown here is derived from an EMBL/GenBank/DDBJ whole genome shotgun (WGS) entry which is preliminary data.</text>
</comment>
<protein>
    <submittedName>
        <fullName evidence="3">SAM-dependent methyltransferase</fullName>
    </submittedName>
</protein>
<dbReference type="Gene3D" id="3.40.50.720">
    <property type="entry name" value="NAD(P)-binding Rossmann-like Domain"/>
    <property type="match status" value="1"/>
</dbReference>
<dbReference type="Gene3D" id="6.10.250.3100">
    <property type="match status" value="1"/>
</dbReference>
<dbReference type="RefSeq" id="WP_275409369.1">
    <property type="nucleotide sequence ID" value="NZ_BOPB01000020.1"/>
</dbReference>
<sequence>MNDPELVSVAPTCRLCAGPVREWMDLGRQPASNAFPRPDETGAERFFRLAVGICADCTMVQQLEAMPTDRMFRADYPYRSSTSDGLRRHFEAVADWLRDTELTDRADLVVEIGCNDGVMLGVLGASGIRHLGVDPSAGAAHAAMARGAEVQVDFFDEISAATIRAERGPARVVFSANTISHVADIGTVFRGVDRLLTPDGIFVFEDRYVADIVEYAYFDQIYDEHFYLFSVRAVDAMVARFGFELVDVARIPIHGGSLRFTVARPGARPRRDSVDRMIEEEARTAIGEYDTYLRFARQIERVGADLVALLTDLRDAGRRVVGYGATSKSATVTNFCGIGPDLVPFICDTTPEKQGRLSPGMHIPVRPHAAFADPYPDYALLFAWNHAEEIMAKERHFVAQGGRWILYVPHVRIV</sequence>
<dbReference type="Pfam" id="PF13489">
    <property type="entry name" value="Methyltransf_23"/>
    <property type="match status" value="1"/>
</dbReference>
<evidence type="ECO:0000313" key="3">
    <source>
        <dbReference type="EMBL" id="GIJ22954.1"/>
    </source>
</evidence>
<feature type="domain" description="Methyltransferase putative zinc binding" evidence="1">
    <location>
        <begin position="13"/>
        <end position="72"/>
    </location>
</feature>
<dbReference type="InterPro" id="IPR013691">
    <property type="entry name" value="MeTrfase_14"/>
</dbReference>
<dbReference type="InterPro" id="IPR038576">
    <property type="entry name" value="Methyltransf_Zn-bd_dom_put_sf"/>
</dbReference>
<dbReference type="SUPFAM" id="SSF53335">
    <property type="entry name" value="S-adenosyl-L-methionine-dependent methyltransferases"/>
    <property type="match status" value="1"/>
</dbReference>
<reference evidence="3 4" key="1">
    <citation type="submission" date="2021-01" db="EMBL/GenBank/DDBJ databases">
        <title>Whole genome shotgun sequence of Verrucosispora lutea NBRC 106530.</title>
        <authorList>
            <person name="Komaki H."/>
            <person name="Tamura T."/>
        </authorList>
    </citation>
    <scope>NUCLEOTIDE SEQUENCE [LARGE SCALE GENOMIC DNA]</scope>
    <source>
        <strain evidence="3 4">NBRC 106530</strain>
    </source>
</reference>
<dbReference type="InterPro" id="IPR013630">
    <property type="entry name" value="Methyltransf_Zn-bd_dom_put"/>
</dbReference>
<evidence type="ECO:0000313" key="4">
    <source>
        <dbReference type="Proteomes" id="UP000643165"/>
    </source>
</evidence>
<gene>
    <name evidence="3" type="ORF">Vlu01_35780</name>
</gene>
<dbReference type="Pfam" id="PF08421">
    <property type="entry name" value="Methyltransf_13"/>
    <property type="match status" value="1"/>
</dbReference>
<dbReference type="GO" id="GO:0008168">
    <property type="term" value="F:methyltransferase activity"/>
    <property type="evidence" value="ECO:0007669"/>
    <property type="project" value="UniProtKB-KW"/>
</dbReference>
<accession>A0ABQ4IYG9</accession>
<feature type="domain" description="C-methyltransferase" evidence="2">
    <location>
        <begin position="252"/>
        <end position="409"/>
    </location>
</feature>
<dbReference type="EMBL" id="BOPB01000020">
    <property type="protein sequence ID" value="GIJ22954.1"/>
    <property type="molecule type" value="Genomic_DNA"/>
</dbReference>
<dbReference type="Pfam" id="PF08484">
    <property type="entry name" value="Methyltransf_14"/>
    <property type="match status" value="1"/>
</dbReference>
<dbReference type="PANTHER" id="PTHR43861:SF5">
    <property type="entry name" value="BLL5978 PROTEIN"/>
    <property type="match status" value="1"/>
</dbReference>